<name>A0AAD5WHN1_PARTN</name>
<keyword evidence="2" id="KW-1185">Reference proteome</keyword>
<gene>
    <name evidence="1" type="ORF">KIN20_031925</name>
</gene>
<dbReference type="PROSITE" id="PS51257">
    <property type="entry name" value="PROKAR_LIPOPROTEIN"/>
    <property type="match status" value="1"/>
</dbReference>
<dbReference type="AlphaFoldDB" id="A0AAD5WHN1"/>
<evidence type="ECO:0000313" key="1">
    <source>
        <dbReference type="EMBL" id="KAJ1370236.1"/>
    </source>
</evidence>
<evidence type="ECO:0000313" key="2">
    <source>
        <dbReference type="Proteomes" id="UP001196413"/>
    </source>
</evidence>
<comment type="caution">
    <text evidence="1">The sequence shown here is derived from an EMBL/GenBank/DDBJ whole genome shotgun (WGS) entry which is preliminary data.</text>
</comment>
<dbReference type="EMBL" id="JAHQIW010006757">
    <property type="protein sequence ID" value="KAJ1370236.1"/>
    <property type="molecule type" value="Genomic_DNA"/>
</dbReference>
<reference evidence="1" key="1">
    <citation type="submission" date="2021-06" db="EMBL/GenBank/DDBJ databases">
        <title>Parelaphostrongylus tenuis whole genome reference sequence.</title>
        <authorList>
            <person name="Garwood T.J."/>
            <person name="Larsen P.A."/>
            <person name="Fountain-Jones N.M."/>
            <person name="Garbe J.R."/>
            <person name="Macchietto M.G."/>
            <person name="Kania S.A."/>
            <person name="Gerhold R.W."/>
            <person name="Richards J.E."/>
            <person name="Wolf T.M."/>
        </authorList>
    </citation>
    <scope>NUCLEOTIDE SEQUENCE</scope>
    <source>
        <strain evidence="1">MNPRO001-30</strain>
        <tissue evidence="1">Meninges</tissue>
    </source>
</reference>
<organism evidence="1 2">
    <name type="scientific">Parelaphostrongylus tenuis</name>
    <name type="common">Meningeal worm</name>
    <dbReference type="NCBI Taxonomy" id="148309"/>
    <lineage>
        <taxon>Eukaryota</taxon>
        <taxon>Metazoa</taxon>
        <taxon>Ecdysozoa</taxon>
        <taxon>Nematoda</taxon>
        <taxon>Chromadorea</taxon>
        <taxon>Rhabditida</taxon>
        <taxon>Rhabditina</taxon>
        <taxon>Rhabditomorpha</taxon>
        <taxon>Strongyloidea</taxon>
        <taxon>Metastrongylidae</taxon>
        <taxon>Parelaphostrongylus</taxon>
    </lineage>
</organism>
<sequence length="230" mass="24760">MKIAVKMARLPTSPVVISLLATIITVSGCGVLPAGQASTKLFTVTGFTLPVAMAYSTAPDVRASVPGIAFSRDGARALVSRLVMQTLFDVLERNGRRALLPDTVISAILDQLSATIIYEPIKCHKVFFGPVAMAANMMRENCIIVDNTVTRICTQPMMQQPPPQDMCDKLVAPIPPQHLTIGGRISTTNIIIASWTRTMWQSVMNRAIRPLASGPFRLHFASASAVVSGN</sequence>
<protein>
    <submittedName>
        <fullName evidence="1">Uncharacterized protein</fullName>
    </submittedName>
</protein>
<dbReference type="Proteomes" id="UP001196413">
    <property type="component" value="Unassembled WGS sequence"/>
</dbReference>
<proteinExistence type="predicted"/>
<accession>A0AAD5WHN1</accession>